<sequence>MNLLWAGYVFGKMITHEVERVLERPSEMEPLKTISNGMSSLHLYLQETEGDVYEPAFSQLVQRLKNIPDFVMEQGDKIYRIVPFESIEIDSPGGKKNHGKFHEIASMGNEVVMTYTSSGRDGEEGMYTTITVIFTSSDGEEKIEKIYSGWSESCLLRVSTPKLKVKHRKRILSMYLEDLESKDPKEEAIGHWIEGVNSEGKGFNNDAILKEEMMIFEEAGRKDSGDSVKKAD</sequence>
<dbReference type="VEuPathDB" id="MicrosporidiaDB:Eint_071420"/>
<name>E0S870_ENCIT</name>
<dbReference type="GeneID" id="9698084"/>
<dbReference type="AlphaFoldDB" id="E0S870"/>
<dbReference type="RefSeq" id="XP_003073265.2">
    <property type="nucleotide sequence ID" value="XM_003073219.2"/>
</dbReference>
<dbReference type="Proteomes" id="UP000002313">
    <property type="component" value="Chromosome VII"/>
</dbReference>
<gene>
    <name evidence="1" type="ORF">Eint_071420</name>
</gene>
<dbReference type="OrthoDB" id="2192150at2759"/>
<dbReference type="HOGENOM" id="CLU_1255982_0_0_1"/>
<proteinExistence type="predicted"/>
<protein>
    <submittedName>
        <fullName evidence="1">Uncharacterized protein</fullName>
    </submittedName>
</protein>
<reference evidence="1 2" key="1">
    <citation type="journal article" date="2010" name="Nat. Commun.">
        <title>The complete sequence of the smallest known nuclear genome from the microsporidian Encephalitozoon intestinalis.</title>
        <authorList>
            <person name="Corradi N."/>
            <person name="Pombert J.-F."/>
            <person name="Farinelli L."/>
            <person name="Didier E.S."/>
            <person name="Keeling P.J."/>
        </authorList>
    </citation>
    <scope>NUCLEOTIDE SEQUENCE [LARGE SCALE GENOMIC DNA]</scope>
    <source>
        <strain evidence="1 2">ATCC 50506</strain>
    </source>
</reference>
<reference evidence="1 2" key="2">
    <citation type="journal article" date="2012" name="Proc. Natl. Acad. Sci. U.S.A.">
        <title>Gain and loss of multiple functionally related, horizontally transferred genes in the reduced genomes of two microsporidian parasites.</title>
        <authorList>
            <person name="Pombert J.-F."/>
            <person name="Selman M."/>
            <person name="Burki F."/>
            <person name="Bardell F.T."/>
            <person name="Farinelli L."/>
            <person name="Solter L.F."/>
            <person name="Whitman D.W."/>
            <person name="Weiss L.M."/>
            <person name="Corradi N."/>
            <person name="Keeling P.J."/>
        </authorList>
    </citation>
    <scope>NUCLEOTIDE SEQUENCE [LARGE SCALE GENOMIC DNA]</scope>
    <source>
        <strain evidence="1 2">ATCC 50506</strain>
    </source>
</reference>
<evidence type="ECO:0000313" key="1">
    <source>
        <dbReference type="EMBL" id="ADM11905.2"/>
    </source>
</evidence>
<accession>E0S870</accession>
<organism evidence="1 2">
    <name type="scientific">Encephalitozoon intestinalis (strain ATCC 50506)</name>
    <name type="common">Microsporidian parasite</name>
    <name type="synonym">Septata intestinalis</name>
    <dbReference type="NCBI Taxonomy" id="876142"/>
    <lineage>
        <taxon>Eukaryota</taxon>
        <taxon>Fungi</taxon>
        <taxon>Fungi incertae sedis</taxon>
        <taxon>Microsporidia</taxon>
        <taxon>Unikaryonidae</taxon>
        <taxon>Encephalitozoon</taxon>
    </lineage>
</organism>
<dbReference type="KEGG" id="ein:Eint_071420"/>
<evidence type="ECO:0000313" key="2">
    <source>
        <dbReference type="Proteomes" id="UP000002313"/>
    </source>
</evidence>
<keyword evidence="2" id="KW-1185">Reference proteome</keyword>
<dbReference type="EMBL" id="CP001948">
    <property type="protein sequence ID" value="ADM11905.2"/>
    <property type="molecule type" value="Genomic_DNA"/>
</dbReference>